<dbReference type="InterPro" id="IPR051609">
    <property type="entry name" value="NmrA/Isoflavone_reductase-like"/>
</dbReference>
<dbReference type="InterPro" id="IPR045312">
    <property type="entry name" value="PCBER-like"/>
</dbReference>
<evidence type="ECO:0000256" key="2">
    <source>
        <dbReference type="ARBA" id="ARBA00023002"/>
    </source>
</evidence>
<keyword evidence="2" id="KW-0560">Oxidoreductase</keyword>
<dbReference type="InterPro" id="IPR036291">
    <property type="entry name" value="NAD(P)-bd_dom_sf"/>
</dbReference>
<gene>
    <name evidence="4" type="ORF">B0H67DRAFT_519808</name>
</gene>
<proteinExistence type="predicted"/>
<evidence type="ECO:0000313" key="5">
    <source>
        <dbReference type="Proteomes" id="UP001172102"/>
    </source>
</evidence>
<dbReference type="Gene3D" id="3.40.50.720">
    <property type="entry name" value="NAD(P)-binding Rossmann-like Domain"/>
    <property type="match status" value="1"/>
</dbReference>
<dbReference type="Proteomes" id="UP001172102">
    <property type="component" value="Unassembled WGS sequence"/>
</dbReference>
<name>A0AA40DNM5_9PEZI</name>
<dbReference type="EMBL" id="JAUKUA010000006">
    <property type="protein sequence ID" value="KAK0707811.1"/>
    <property type="molecule type" value="Genomic_DNA"/>
</dbReference>
<dbReference type="GO" id="GO:0016491">
    <property type="term" value="F:oxidoreductase activity"/>
    <property type="evidence" value="ECO:0007669"/>
    <property type="project" value="UniProtKB-KW"/>
</dbReference>
<dbReference type="PANTHER" id="PTHR47706">
    <property type="entry name" value="NMRA-LIKE FAMILY PROTEIN"/>
    <property type="match status" value="1"/>
</dbReference>
<sequence length="321" mass="34521">MSDTKHLERIAIVGAGGHVGKPITTALVQSGKHTITALTRPGSTAVLPPGVTRIEVDYNDHAAVVAVLRSQQIQFLIITLSVTAPPETHTLIVTAAAEAGVPYIMPNAYGGDIFDSALGTDDTYTGASLAKCREIEAFGPATAFVALCCGFWFEWSLALGESFFGFDIAQRKVTFFDDGKTKITSSTWDQCGRAVAGLLSLPESVVAEKFRNGPVYTASFTISQRDILDSLHRVLGTKDEDWEIRYQGTRERVAEGMKELSEGNRLGFAKALYSRGFFPSGGGNHEASKGLHNGILGLEKEDIDGAVKRTVAMVESGWSPF</sequence>
<keyword evidence="1" id="KW-0521">NADP</keyword>
<reference evidence="4" key="1">
    <citation type="submission" date="2023-06" db="EMBL/GenBank/DDBJ databases">
        <title>Genome-scale phylogeny and comparative genomics of the fungal order Sordariales.</title>
        <authorList>
            <consortium name="Lawrence Berkeley National Laboratory"/>
            <person name="Hensen N."/>
            <person name="Bonometti L."/>
            <person name="Westerberg I."/>
            <person name="Brannstrom I.O."/>
            <person name="Guillou S."/>
            <person name="Cros-Aarteil S."/>
            <person name="Calhoun S."/>
            <person name="Haridas S."/>
            <person name="Kuo A."/>
            <person name="Mondo S."/>
            <person name="Pangilinan J."/>
            <person name="Riley R."/>
            <person name="Labutti K."/>
            <person name="Andreopoulos B."/>
            <person name="Lipzen A."/>
            <person name="Chen C."/>
            <person name="Yanf M."/>
            <person name="Daum C."/>
            <person name="Ng V."/>
            <person name="Clum A."/>
            <person name="Steindorff A."/>
            <person name="Ohm R."/>
            <person name="Martin F."/>
            <person name="Silar P."/>
            <person name="Natvig D."/>
            <person name="Lalanne C."/>
            <person name="Gautier V."/>
            <person name="Ament-Velasquez S.L."/>
            <person name="Kruys A."/>
            <person name="Hutchinson M.I."/>
            <person name="Powell A.J."/>
            <person name="Barry K."/>
            <person name="Miller A.N."/>
            <person name="Grigoriev I.V."/>
            <person name="Debuchy R."/>
            <person name="Gladieux P."/>
            <person name="Thoren M.H."/>
            <person name="Johannesson H."/>
        </authorList>
    </citation>
    <scope>NUCLEOTIDE SEQUENCE</scope>
    <source>
        <strain evidence="4">SMH4607-1</strain>
    </source>
</reference>
<dbReference type="InterPro" id="IPR008030">
    <property type="entry name" value="NmrA-like"/>
</dbReference>
<evidence type="ECO:0000259" key="3">
    <source>
        <dbReference type="Pfam" id="PF05368"/>
    </source>
</evidence>
<evidence type="ECO:0000313" key="4">
    <source>
        <dbReference type="EMBL" id="KAK0707811.1"/>
    </source>
</evidence>
<dbReference type="AlphaFoldDB" id="A0AA40DNM5"/>
<dbReference type="SUPFAM" id="SSF51735">
    <property type="entry name" value="NAD(P)-binding Rossmann-fold domains"/>
    <property type="match status" value="1"/>
</dbReference>
<dbReference type="Pfam" id="PF05368">
    <property type="entry name" value="NmrA"/>
    <property type="match status" value="1"/>
</dbReference>
<feature type="domain" description="NmrA-like" evidence="3">
    <location>
        <begin position="8"/>
        <end position="112"/>
    </location>
</feature>
<organism evidence="4 5">
    <name type="scientific">Lasiosphaeris hirsuta</name>
    <dbReference type="NCBI Taxonomy" id="260670"/>
    <lineage>
        <taxon>Eukaryota</taxon>
        <taxon>Fungi</taxon>
        <taxon>Dikarya</taxon>
        <taxon>Ascomycota</taxon>
        <taxon>Pezizomycotina</taxon>
        <taxon>Sordariomycetes</taxon>
        <taxon>Sordariomycetidae</taxon>
        <taxon>Sordariales</taxon>
        <taxon>Lasiosphaeriaceae</taxon>
        <taxon>Lasiosphaeris</taxon>
    </lineage>
</organism>
<comment type="caution">
    <text evidence="4">The sequence shown here is derived from an EMBL/GenBank/DDBJ whole genome shotgun (WGS) entry which is preliminary data.</text>
</comment>
<protein>
    <recommendedName>
        <fullName evidence="3">NmrA-like domain-containing protein</fullName>
    </recommendedName>
</protein>
<accession>A0AA40DNM5</accession>
<evidence type="ECO:0000256" key="1">
    <source>
        <dbReference type="ARBA" id="ARBA00022857"/>
    </source>
</evidence>
<dbReference type="PANTHER" id="PTHR47706:SF7">
    <property type="entry name" value="CIPA-LIKE, PUTATIVE (AFU_ORTHOLOGUE AFUA_1G01630)-RELATED"/>
    <property type="match status" value="1"/>
</dbReference>
<keyword evidence="5" id="KW-1185">Reference proteome</keyword>
<dbReference type="CDD" id="cd05259">
    <property type="entry name" value="PCBER_SDR_a"/>
    <property type="match status" value="1"/>
</dbReference>